<feature type="compositionally biased region" description="Basic and acidic residues" evidence="9">
    <location>
        <begin position="703"/>
        <end position="713"/>
    </location>
</feature>
<dbReference type="UniPathway" id="UPA00282"/>
<dbReference type="Proteomes" id="UP000215902">
    <property type="component" value="Unassembled WGS sequence"/>
</dbReference>
<feature type="coiled-coil region" evidence="8">
    <location>
        <begin position="80"/>
        <end position="107"/>
    </location>
</feature>
<dbReference type="InterPro" id="IPR045034">
    <property type="entry name" value="O-acyltransferase_WSD1-like"/>
</dbReference>
<evidence type="ECO:0000256" key="8">
    <source>
        <dbReference type="SAM" id="Coils"/>
    </source>
</evidence>
<evidence type="ECO:0000256" key="9">
    <source>
        <dbReference type="SAM" id="MobiDB-lite"/>
    </source>
</evidence>
<evidence type="ECO:0000259" key="11">
    <source>
        <dbReference type="Pfam" id="PF06974"/>
    </source>
</evidence>
<dbReference type="GO" id="GO:0005886">
    <property type="term" value="C:plasma membrane"/>
    <property type="evidence" value="ECO:0007669"/>
    <property type="project" value="TreeGrafter"/>
</dbReference>
<dbReference type="OrthoDB" id="619536at2759"/>
<dbReference type="InterPro" id="IPR004255">
    <property type="entry name" value="O-acyltransferase_WSD1_N"/>
</dbReference>
<comment type="pathway">
    <text evidence="1">Glycerolipid metabolism; triacylglycerol biosynthesis.</text>
</comment>
<dbReference type="GO" id="GO:0019432">
    <property type="term" value="P:triglyceride biosynthetic process"/>
    <property type="evidence" value="ECO:0007669"/>
    <property type="project" value="UniProtKB-UniPathway"/>
</dbReference>
<dbReference type="Pfam" id="PF06974">
    <property type="entry name" value="WS_DGAT_C"/>
    <property type="match status" value="1"/>
</dbReference>
<feature type="compositionally biased region" description="Low complexity" evidence="9">
    <location>
        <begin position="1"/>
        <end position="13"/>
    </location>
</feature>
<proteinExistence type="inferred from homology"/>
<evidence type="ECO:0000256" key="1">
    <source>
        <dbReference type="ARBA" id="ARBA00004771"/>
    </source>
</evidence>
<feature type="domain" description="O-acyltransferase WSD1-like N-terminal" evidence="10">
    <location>
        <begin position="235"/>
        <end position="357"/>
    </location>
</feature>
<accession>A0A267EJN6</accession>
<feature type="region of interest" description="Disordered" evidence="9">
    <location>
        <begin position="644"/>
        <end position="713"/>
    </location>
</feature>
<reference evidence="12 13" key="1">
    <citation type="submission" date="2017-06" db="EMBL/GenBank/DDBJ databases">
        <title>A platform for efficient transgenesis in Macrostomum lignano, a flatworm model organism for stem cell research.</title>
        <authorList>
            <person name="Berezikov E."/>
        </authorList>
    </citation>
    <scope>NUCLEOTIDE SEQUENCE [LARGE SCALE GENOMIC DNA]</scope>
    <source>
        <strain evidence="12">DV1</strain>
        <tissue evidence="12">Whole organism</tissue>
    </source>
</reference>
<comment type="pathway">
    <text evidence="2">Lipid metabolism.</text>
</comment>
<evidence type="ECO:0000256" key="3">
    <source>
        <dbReference type="ARBA" id="ARBA00022679"/>
    </source>
</evidence>
<evidence type="ECO:0000256" key="6">
    <source>
        <dbReference type="ARBA" id="ARBA00047604"/>
    </source>
</evidence>
<dbReference type="PANTHER" id="PTHR31650">
    <property type="entry name" value="O-ACYLTRANSFERASE (WSD1-LIKE) FAMILY PROTEIN"/>
    <property type="match status" value="1"/>
</dbReference>
<sequence length="842" mass="90859">MSRLASAASASDSTVDATKPLWTEPERINGAGGGGAPYQHRRLQQEFVDEVDQLDGETAAAAAAVAAETTDPAELGEDDLETYVAEEDEADEEIDDEEDAEEEEELMNGGGLGLHYPTLSEPCSVRHPTEQNPAAELCSWVLRYAGLSLLCLPLLALACMACLPLACLRLAAGAFGKTPLSHRELAWFRRDARAVVARLDVRNNGGSTGGGLTLARLRQLVGQRVIGAEDKSGERRYPRFSQRVEDTCAGPVWATDTTFSLDDHVREIQPRLRGPADLSAFLASATARPFARDRPLWELQFQAAYGSAGDALLVYRQHPSFADGLSMTRLLSGALCDSPAHDVASTLATNSAATSAAAAQQPGVTAAGLLEEARCLFLAPSVLLLHYLLGRPDCNPLHGGPQRLARRRRPAQLRASLDARQVWRVRQVTRTSLNDACLLLLTGALRSYNQLLGLPHPPDCRAALAVDLGGGEAAGRLGSRYALSTVRLPVSVEGMLPQLWQLRARLAELRAEARFRAVRLVDSLMFCALPAGLASRAVRLHTDRASCLALCLPGPAGPLWLDGCPVDGVCFWFPASEPVRLSVTFYSYSDSLSVCLSASQSVRCPRLLIRCMRAQAAALSKLLEHRRVPGEGRELAKRNRAARIAAANNPEASSTSSAALNSRRRSPSPQPGDFSGLGVGGGSDQALAVSSADSLTVASTPRGSRESSEEPHQLEASALLLAAQTASYDDLQLRLAGVQLRLQDPDGLAPDERDLLKAEFHLLMTELRRRKTNRGDGDFDDPEFDRVPAARRKQSLVSLRSFGRRRSTSSQVGLAVVGGSSMEQPNITVFTSRRFETWEYEV</sequence>
<comment type="catalytic activity">
    <reaction evidence="6">
        <text>a long chain fatty alcohol + a fatty acyl-CoA = a long-chain alcohol wax ester + CoA</text>
        <dbReference type="Rhea" id="RHEA:38443"/>
        <dbReference type="ChEBI" id="CHEBI:17135"/>
        <dbReference type="ChEBI" id="CHEBI:57287"/>
        <dbReference type="ChEBI" id="CHEBI:77636"/>
        <dbReference type="ChEBI" id="CHEBI:235323"/>
        <dbReference type="EC" id="2.3.1.75"/>
    </reaction>
</comment>
<dbReference type="Pfam" id="PF03007">
    <property type="entry name" value="WS_DGAT_cat"/>
    <property type="match status" value="1"/>
</dbReference>
<feature type="compositionally biased region" description="Polar residues" evidence="9">
    <location>
        <begin position="650"/>
        <end position="660"/>
    </location>
</feature>
<feature type="region of interest" description="Disordered" evidence="9">
    <location>
        <begin position="1"/>
        <end position="40"/>
    </location>
</feature>
<keyword evidence="8" id="KW-0175">Coiled coil</keyword>
<keyword evidence="3" id="KW-0808">Transferase</keyword>
<comment type="caution">
    <text evidence="12">The sequence shown here is derived from an EMBL/GenBank/DDBJ whole genome shotgun (WGS) entry which is preliminary data.</text>
</comment>
<dbReference type="AlphaFoldDB" id="A0A267EJN6"/>
<dbReference type="EMBL" id="NIVC01002064">
    <property type="protein sequence ID" value="PAA61174.1"/>
    <property type="molecule type" value="Genomic_DNA"/>
</dbReference>
<comment type="catalytic activity">
    <reaction evidence="7">
        <text>an acyl-CoA + a 1,2-diacyl-sn-glycerol = a triacyl-sn-glycerol + CoA</text>
        <dbReference type="Rhea" id="RHEA:10868"/>
        <dbReference type="ChEBI" id="CHEBI:17815"/>
        <dbReference type="ChEBI" id="CHEBI:57287"/>
        <dbReference type="ChEBI" id="CHEBI:58342"/>
        <dbReference type="ChEBI" id="CHEBI:64615"/>
        <dbReference type="EC" id="2.3.1.20"/>
    </reaction>
</comment>
<evidence type="ECO:0000259" key="10">
    <source>
        <dbReference type="Pfam" id="PF03007"/>
    </source>
</evidence>
<protein>
    <submittedName>
        <fullName evidence="12">Uncharacterized protein</fullName>
    </submittedName>
</protein>
<feature type="compositionally biased region" description="Polar residues" evidence="9">
    <location>
        <begin position="691"/>
        <end position="702"/>
    </location>
</feature>
<feature type="domain" description="O-acyltransferase WSD1 C-terminal" evidence="11">
    <location>
        <begin position="478"/>
        <end position="615"/>
    </location>
</feature>
<keyword evidence="13" id="KW-1185">Reference proteome</keyword>
<evidence type="ECO:0000313" key="12">
    <source>
        <dbReference type="EMBL" id="PAA61174.1"/>
    </source>
</evidence>
<evidence type="ECO:0000313" key="13">
    <source>
        <dbReference type="Proteomes" id="UP000215902"/>
    </source>
</evidence>
<evidence type="ECO:0000256" key="7">
    <source>
        <dbReference type="ARBA" id="ARBA00048109"/>
    </source>
</evidence>
<organism evidence="12 13">
    <name type="scientific">Macrostomum lignano</name>
    <dbReference type="NCBI Taxonomy" id="282301"/>
    <lineage>
        <taxon>Eukaryota</taxon>
        <taxon>Metazoa</taxon>
        <taxon>Spiralia</taxon>
        <taxon>Lophotrochozoa</taxon>
        <taxon>Platyhelminthes</taxon>
        <taxon>Rhabditophora</taxon>
        <taxon>Macrostomorpha</taxon>
        <taxon>Macrostomida</taxon>
        <taxon>Macrostomidae</taxon>
        <taxon>Macrostomum</taxon>
    </lineage>
</organism>
<evidence type="ECO:0000256" key="4">
    <source>
        <dbReference type="ARBA" id="ARBA00023315"/>
    </source>
</evidence>
<dbReference type="PANTHER" id="PTHR31650:SF1">
    <property type="entry name" value="WAX ESTER SYNTHASE_DIACYLGLYCEROL ACYLTRANSFERASE 4-RELATED"/>
    <property type="match status" value="1"/>
</dbReference>
<keyword evidence="4" id="KW-0012">Acyltransferase</keyword>
<name>A0A267EJN6_9PLAT</name>
<evidence type="ECO:0000256" key="2">
    <source>
        <dbReference type="ARBA" id="ARBA00005189"/>
    </source>
</evidence>
<dbReference type="InterPro" id="IPR009721">
    <property type="entry name" value="O-acyltransferase_WSD1_C"/>
</dbReference>
<comment type="similarity">
    <text evidence="5">In the N-terminal section; belongs to the long-chain O-acyltransferase family.</text>
</comment>
<dbReference type="GO" id="GO:0047196">
    <property type="term" value="F:long-chain-alcohol O-fatty-acyltransferase activity"/>
    <property type="evidence" value="ECO:0007669"/>
    <property type="project" value="UniProtKB-EC"/>
</dbReference>
<dbReference type="GO" id="GO:0004144">
    <property type="term" value="F:diacylglycerol O-acyltransferase activity"/>
    <property type="evidence" value="ECO:0007669"/>
    <property type="project" value="UniProtKB-EC"/>
</dbReference>
<dbReference type="STRING" id="282301.A0A267EJN6"/>
<evidence type="ECO:0000256" key="5">
    <source>
        <dbReference type="ARBA" id="ARBA00024360"/>
    </source>
</evidence>
<gene>
    <name evidence="12" type="ORF">BOX15_Mlig032752g1</name>
</gene>